<reference evidence="1 2" key="1">
    <citation type="submission" date="2019-03" db="EMBL/GenBank/DDBJ databases">
        <title>First draft genome of Liparis tanakae, snailfish: a comprehensive survey of snailfish specific genes.</title>
        <authorList>
            <person name="Kim W."/>
            <person name="Song I."/>
            <person name="Jeong J.-H."/>
            <person name="Kim D."/>
            <person name="Kim S."/>
            <person name="Ryu S."/>
            <person name="Song J.Y."/>
            <person name="Lee S.K."/>
        </authorList>
    </citation>
    <scope>NUCLEOTIDE SEQUENCE [LARGE SCALE GENOMIC DNA]</scope>
    <source>
        <tissue evidence="1">Muscle</tissue>
    </source>
</reference>
<dbReference type="AlphaFoldDB" id="A0A4Z2GRJ4"/>
<proteinExistence type="predicted"/>
<name>A0A4Z2GRJ4_9TELE</name>
<accession>A0A4Z2GRJ4</accession>
<dbReference type="Proteomes" id="UP000314294">
    <property type="component" value="Unassembled WGS sequence"/>
</dbReference>
<evidence type="ECO:0000313" key="1">
    <source>
        <dbReference type="EMBL" id="TNN55393.1"/>
    </source>
</evidence>
<dbReference type="EMBL" id="SRLO01000457">
    <property type="protein sequence ID" value="TNN55393.1"/>
    <property type="molecule type" value="Genomic_DNA"/>
</dbReference>
<gene>
    <name evidence="1" type="ORF">EYF80_034405</name>
</gene>
<sequence length="369" mass="39712">MHRLVLLSSVPVDRRDRQVFVLLDVQHDLQAVPRAALQRAFPPEPALQQHVLQLVAEATHHLGGVDAVAGGRGVVAEVQQAQEALPVSVSEDGQAPLHHRVVGVHEVHPVAAVVQVLLGQGGHAEHVLVAEGDRREGHAVSPHHVDLGDGRDQVHRRLTQTKKATTQTTRCGLDLSGEKANLKPWILVLVMKPTVTSFNVGEPDSGLRRRVSRASSALRGPGAAAAAAASAALTIIARVKALHHMLFLSSPPQTSPHKADNLEHNIVALLGFWSEPPRSSPTPPPNEPINVRASVDRHLRRPPLSSSISSMLWLVRCTNSSMLKVLLGKNLLSSVGCPKAATKSSKSPCSTPRSPAIQKTSFLLIWDFR</sequence>
<evidence type="ECO:0000313" key="2">
    <source>
        <dbReference type="Proteomes" id="UP000314294"/>
    </source>
</evidence>
<organism evidence="1 2">
    <name type="scientific">Liparis tanakae</name>
    <name type="common">Tanaka's snailfish</name>
    <dbReference type="NCBI Taxonomy" id="230148"/>
    <lineage>
        <taxon>Eukaryota</taxon>
        <taxon>Metazoa</taxon>
        <taxon>Chordata</taxon>
        <taxon>Craniata</taxon>
        <taxon>Vertebrata</taxon>
        <taxon>Euteleostomi</taxon>
        <taxon>Actinopterygii</taxon>
        <taxon>Neopterygii</taxon>
        <taxon>Teleostei</taxon>
        <taxon>Neoteleostei</taxon>
        <taxon>Acanthomorphata</taxon>
        <taxon>Eupercaria</taxon>
        <taxon>Perciformes</taxon>
        <taxon>Cottioidei</taxon>
        <taxon>Cottales</taxon>
        <taxon>Liparidae</taxon>
        <taxon>Liparis</taxon>
    </lineage>
</organism>
<keyword evidence="2" id="KW-1185">Reference proteome</keyword>
<protein>
    <submittedName>
        <fullName evidence="1">Uncharacterized protein</fullName>
    </submittedName>
</protein>
<comment type="caution">
    <text evidence="1">The sequence shown here is derived from an EMBL/GenBank/DDBJ whole genome shotgun (WGS) entry which is preliminary data.</text>
</comment>